<proteinExistence type="predicted"/>
<evidence type="ECO:0000256" key="1">
    <source>
        <dbReference type="SAM" id="SignalP"/>
    </source>
</evidence>
<dbReference type="AlphaFoldDB" id="A0A927AWT5"/>
<comment type="caution">
    <text evidence="2">The sequence shown here is derived from an EMBL/GenBank/DDBJ whole genome shotgun (WGS) entry which is preliminary data.</text>
</comment>
<accession>A0A927AWT5</accession>
<organism evidence="2 3">
    <name type="scientific">Spirosoma profusum</name>
    <dbReference type="NCBI Taxonomy" id="2771354"/>
    <lineage>
        <taxon>Bacteria</taxon>
        <taxon>Pseudomonadati</taxon>
        <taxon>Bacteroidota</taxon>
        <taxon>Cytophagia</taxon>
        <taxon>Cytophagales</taxon>
        <taxon>Cytophagaceae</taxon>
        <taxon>Spirosoma</taxon>
    </lineage>
</organism>
<dbReference type="EMBL" id="JACWZY010000073">
    <property type="protein sequence ID" value="MBD2705811.1"/>
    <property type="molecule type" value="Genomic_DNA"/>
</dbReference>
<dbReference type="RefSeq" id="WP_190893579.1">
    <property type="nucleotide sequence ID" value="NZ_JACWZY010000073.1"/>
</dbReference>
<protein>
    <submittedName>
        <fullName evidence="2">Uncharacterized protein</fullName>
    </submittedName>
</protein>
<gene>
    <name evidence="2" type="ORF">IC229_34750</name>
</gene>
<sequence>MKNVLSIIALCLITLSGFAQPVKYSFEEVAYSPGEPTKQVTIYSSDILDDTGAPKYKVRLSIDIKNNKLQYGSASVYLTGPTTGGELCLSTVNHLSHLYLSTPNTGGVEAYGCRDPKTKVVVYFLVGATTSNTLKFLIYEPSGPMAIKL</sequence>
<name>A0A927AWT5_9BACT</name>
<evidence type="ECO:0000313" key="3">
    <source>
        <dbReference type="Proteomes" id="UP000598820"/>
    </source>
</evidence>
<feature type="signal peptide" evidence="1">
    <location>
        <begin position="1"/>
        <end position="19"/>
    </location>
</feature>
<reference evidence="2" key="1">
    <citation type="submission" date="2020-09" db="EMBL/GenBank/DDBJ databases">
        <authorList>
            <person name="Kim M.K."/>
        </authorList>
    </citation>
    <scope>NUCLEOTIDE SEQUENCE</scope>
    <source>
        <strain evidence="2">BT702</strain>
    </source>
</reference>
<keyword evidence="3" id="KW-1185">Reference proteome</keyword>
<feature type="chain" id="PRO_5037219208" evidence="1">
    <location>
        <begin position="20"/>
        <end position="149"/>
    </location>
</feature>
<keyword evidence="1" id="KW-0732">Signal</keyword>
<evidence type="ECO:0000313" key="2">
    <source>
        <dbReference type="EMBL" id="MBD2705811.1"/>
    </source>
</evidence>
<dbReference type="Proteomes" id="UP000598820">
    <property type="component" value="Unassembled WGS sequence"/>
</dbReference>